<dbReference type="GO" id="GO:0005524">
    <property type="term" value="F:ATP binding"/>
    <property type="evidence" value="ECO:0007669"/>
    <property type="project" value="UniProtKB-KW"/>
</dbReference>
<sequence>MQSAWICWGYEMSFTKLAEPTELLQTGTLTEDGLDMWGVVPVSDRKFQVPVKNVDKMDYREEFLVGMVTCHSLTIIDSKLSGDPLDLKVS</sequence>
<accession>A0A067QEC4</accession>
<evidence type="ECO:0000256" key="5">
    <source>
        <dbReference type="ARBA" id="ARBA00022840"/>
    </source>
</evidence>
<keyword evidence="4" id="KW-0547">Nucleotide-binding</keyword>
<dbReference type="eggNOG" id="KOG0208">
    <property type="taxonomic scope" value="Eukaryota"/>
</dbReference>
<protein>
    <submittedName>
        <fullName evidence="8">Putative cation-transporting ATPase 13A3</fullName>
    </submittedName>
</protein>
<evidence type="ECO:0000313" key="8">
    <source>
        <dbReference type="EMBL" id="KDQ65319.1"/>
    </source>
</evidence>
<evidence type="ECO:0000256" key="7">
    <source>
        <dbReference type="ARBA" id="ARBA00022967"/>
    </source>
</evidence>
<evidence type="ECO:0000256" key="2">
    <source>
        <dbReference type="ARBA" id="ARBA00022553"/>
    </source>
</evidence>
<dbReference type="EMBL" id="KK890969">
    <property type="protein sequence ID" value="KDQ65319.1"/>
    <property type="molecule type" value="Genomic_DNA"/>
</dbReference>
<keyword evidence="7" id="KW-1278">Translocase</keyword>
<evidence type="ECO:0000256" key="4">
    <source>
        <dbReference type="ARBA" id="ARBA00022741"/>
    </source>
</evidence>
<dbReference type="GO" id="GO:0140358">
    <property type="term" value="F:P-type transmembrane transporter activity"/>
    <property type="evidence" value="ECO:0007669"/>
    <property type="project" value="InterPro"/>
</dbReference>
<organism evidence="8 9">
    <name type="scientific">Zootermopsis nevadensis</name>
    <name type="common">Dampwood termite</name>
    <dbReference type="NCBI Taxonomy" id="136037"/>
    <lineage>
        <taxon>Eukaryota</taxon>
        <taxon>Metazoa</taxon>
        <taxon>Ecdysozoa</taxon>
        <taxon>Arthropoda</taxon>
        <taxon>Hexapoda</taxon>
        <taxon>Insecta</taxon>
        <taxon>Pterygota</taxon>
        <taxon>Neoptera</taxon>
        <taxon>Polyneoptera</taxon>
        <taxon>Dictyoptera</taxon>
        <taxon>Blattodea</taxon>
        <taxon>Blattoidea</taxon>
        <taxon>Termitoidae</taxon>
        <taxon>Termopsidae</taxon>
        <taxon>Zootermopsis</taxon>
    </lineage>
</organism>
<dbReference type="STRING" id="136037.A0A067QEC4"/>
<reference evidence="8 9" key="1">
    <citation type="journal article" date="2014" name="Nat. Commun.">
        <title>Molecular traces of alternative social organization in a termite genome.</title>
        <authorList>
            <person name="Terrapon N."/>
            <person name="Li C."/>
            <person name="Robertson H.M."/>
            <person name="Ji L."/>
            <person name="Meng X."/>
            <person name="Booth W."/>
            <person name="Chen Z."/>
            <person name="Childers C.P."/>
            <person name="Glastad K.M."/>
            <person name="Gokhale K."/>
            <person name="Gowin J."/>
            <person name="Gronenberg W."/>
            <person name="Hermansen R.A."/>
            <person name="Hu H."/>
            <person name="Hunt B.G."/>
            <person name="Huylmans A.K."/>
            <person name="Khalil S.M."/>
            <person name="Mitchell R.D."/>
            <person name="Munoz-Torres M.C."/>
            <person name="Mustard J.A."/>
            <person name="Pan H."/>
            <person name="Reese J.T."/>
            <person name="Scharf M.E."/>
            <person name="Sun F."/>
            <person name="Vogel H."/>
            <person name="Xiao J."/>
            <person name="Yang W."/>
            <person name="Yang Z."/>
            <person name="Yang Z."/>
            <person name="Zhou J."/>
            <person name="Zhu J."/>
            <person name="Brent C.S."/>
            <person name="Elsik C.G."/>
            <person name="Goodisman M.A."/>
            <person name="Liberles D.A."/>
            <person name="Roe R.M."/>
            <person name="Vargo E.L."/>
            <person name="Vilcinskas A."/>
            <person name="Wang J."/>
            <person name="Bornberg-Bauer E."/>
            <person name="Korb J."/>
            <person name="Zhang G."/>
            <person name="Liebig J."/>
        </authorList>
    </citation>
    <scope>NUCLEOTIDE SEQUENCE [LARGE SCALE GENOMIC DNA]</scope>
    <source>
        <tissue evidence="8">Whole organism</tissue>
    </source>
</reference>
<keyword evidence="6" id="KW-0460">Magnesium</keyword>
<keyword evidence="2" id="KW-0597">Phosphoprotein</keyword>
<keyword evidence="3" id="KW-0479">Metal-binding</keyword>
<evidence type="ECO:0000256" key="1">
    <source>
        <dbReference type="ARBA" id="ARBA00004141"/>
    </source>
</evidence>
<evidence type="ECO:0000256" key="3">
    <source>
        <dbReference type="ARBA" id="ARBA00022723"/>
    </source>
</evidence>
<gene>
    <name evidence="8" type="ORF">L798_00016</name>
</gene>
<dbReference type="InterPro" id="IPR006544">
    <property type="entry name" value="P-type_TPase_V"/>
</dbReference>
<evidence type="ECO:0000256" key="6">
    <source>
        <dbReference type="ARBA" id="ARBA00022842"/>
    </source>
</evidence>
<dbReference type="GO" id="GO:0006874">
    <property type="term" value="P:intracellular calcium ion homeostasis"/>
    <property type="evidence" value="ECO:0007669"/>
    <property type="project" value="TreeGrafter"/>
</dbReference>
<dbReference type="GO" id="GO:0015203">
    <property type="term" value="F:polyamine transmembrane transporter activity"/>
    <property type="evidence" value="ECO:0007669"/>
    <property type="project" value="TreeGrafter"/>
</dbReference>
<keyword evidence="9" id="KW-1185">Reference proteome</keyword>
<dbReference type="PANTHER" id="PTHR45630:SF8">
    <property type="entry name" value="CATION-TRANSPORTING ATPASE"/>
    <property type="match status" value="1"/>
</dbReference>
<dbReference type="InParanoid" id="A0A067QEC4"/>
<keyword evidence="5" id="KW-0067">ATP-binding</keyword>
<proteinExistence type="predicted"/>
<dbReference type="PANTHER" id="PTHR45630">
    <property type="entry name" value="CATION-TRANSPORTING ATPASE-RELATED"/>
    <property type="match status" value="1"/>
</dbReference>
<dbReference type="GO" id="GO:0046872">
    <property type="term" value="F:metal ion binding"/>
    <property type="evidence" value="ECO:0007669"/>
    <property type="project" value="UniProtKB-KW"/>
</dbReference>
<dbReference type="AlphaFoldDB" id="A0A067QEC4"/>
<evidence type="ECO:0000313" key="9">
    <source>
        <dbReference type="Proteomes" id="UP000027135"/>
    </source>
</evidence>
<dbReference type="GO" id="GO:0019829">
    <property type="term" value="F:ATPase-coupled monoatomic cation transmembrane transporter activity"/>
    <property type="evidence" value="ECO:0007669"/>
    <property type="project" value="TreeGrafter"/>
</dbReference>
<dbReference type="Proteomes" id="UP000027135">
    <property type="component" value="Unassembled WGS sequence"/>
</dbReference>
<name>A0A067QEC4_ZOONE</name>
<comment type="subcellular location">
    <subcellularLocation>
        <location evidence="1">Membrane</location>
        <topology evidence="1">Multi-pass membrane protein</topology>
    </subcellularLocation>
</comment>
<dbReference type="GO" id="GO:0016020">
    <property type="term" value="C:membrane"/>
    <property type="evidence" value="ECO:0007669"/>
    <property type="project" value="UniProtKB-SubCell"/>
</dbReference>